<organism evidence="1 2">
    <name type="scientific">Flavobacterium chilense</name>
    <dbReference type="NCBI Taxonomy" id="946677"/>
    <lineage>
        <taxon>Bacteria</taxon>
        <taxon>Pseudomonadati</taxon>
        <taxon>Bacteroidota</taxon>
        <taxon>Flavobacteriia</taxon>
        <taxon>Flavobacteriales</taxon>
        <taxon>Flavobacteriaceae</taxon>
        <taxon>Flavobacterium</taxon>
    </lineage>
</organism>
<reference evidence="2" key="1">
    <citation type="submission" date="2016-11" db="EMBL/GenBank/DDBJ databases">
        <authorList>
            <person name="Varghese N."/>
            <person name="Submissions S."/>
        </authorList>
    </citation>
    <scope>NUCLEOTIDE SEQUENCE [LARGE SCALE GENOMIC DNA]</scope>
    <source>
        <strain evidence="2">DSM 24724</strain>
    </source>
</reference>
<protein>
    <submittedName>
        <fullName evidence="1">Uncharacterized protein</fullName>
    </submittedName>
</protein>
<accession>A0A1M6XS90</accession>
<evidence type="ECO:0000313" key="2">
    <source>
        <dbReference type="Proteomes" id="UP000184028"/>
    </source>
</evidence>
<dbReference type="EMBL" id="FRBT01000001">
    <property type="protein sequence ID" value="SHL08719.1"/>
    <property type="molecule type" value="Genomic_DNA"/>
</dbReference>
<dbReference type="AlphaFoldDB" id="A0A1M6XS90"/>
<keyword evidence="2" id="KW-1185">Reference proteome</keyword>
<proteinExistence type="predicted"/>
<sequence length="116" mass="13794">MLTFAQSTSQPPTQNISTDSTVVYRLFATNNTYNFIKLNTRNGQMWQVQWSLKDNQFETTLSDISRVTKDEEKNGRFFLYPTTNTYNFILLDQIDGRAWQVQWNFDAEKRMVTRIY</sequence>
<evidence type="ECO:0000313" key="1">
    <source>
        <dbReference type="EMBL" id="SHL08719.1"/>
    </source>
</evidence>
<name>A0A1M6XS90_9FLAO</name>
<gene>
    <name evidence="1" type="ORF">SAMN05444484_101259</name>
</gene>
<dbReference type="Proteomes" id="UP000184028">
    <property type="component" value="Unassembled WGS sequence"/>
</dbReference>
<dbReference type="STRING" id="946677.SAMN05444484_101259"/>